<feature type="transmembrane region" description="Helical" evidence="7">
    <location>
        <begin position="267"/>
        <end position="297"/>
    </location>
</feature>
<evidence type="ECO:0000256" key="6">
    <source>
        <dbReference type="ARBA" id="ARBA00023136"/>
    </source>
</evidence>
<feature type="transmembrane region" description="Helical" evidence="7">
    <location>
        <begin position="238"/>
        <end position="261"/>
    </location>
</feature>
<dbReference type="GeneID" id="19328936"/>
<dbReference type="GO" id="GO:0005351">
    <property type="term" value="F:carbohydrate:proton symporter activity"/>
    <property type="evidence" value="ECO:0007669"/>
    <property type="project" value="TreeGrafter"/>
</dbReference>
<keyword evidence="4 7" id="KW-0812">Transmembrane</keyword>
<dbReference type="eggNOG" id="KOG0254">
    <property type="taxonomic scope" value="Eukaryota"/>
</dbReference>
<dbReference type="InterPro" id="IPR036259">
    <property type="entry name" value="MFS_trans_sf"/>
</dbReference>
<dbReference type="SUPFAM" id="SSF103473">
    <property type="entry name" value="MFS general substrate transporter"/>
    <property type="match status" value="1"/>
</dbReference>
<organism evidence="9 10">
    <name type="scientific">Phaeoacremonium minimum (strain UCR-PA7)</name>
    <name type="common">Esca disease fungus</name>
    <name type="synonym">Togninia minima</name>
    <dbReference type="NCBI Taxonomy" id="1286976"/>
    <lineage>
        <taxon>Eukaryota</taxon>
        <taxon>Fungi</taxon>
        <taxon>Dikarya</taxon>
        <taxon>Ascomycota</taxon>
        <taxon>Pezizomycotina</taxon>
        <taxon>Sordariomycetes</taxon>
        <taxon>Sordariomycetidae</taxon>
        <taxon>Togniniales</taxon>
        <taxon>Togniniaceae</taxon>
        <taxon>Phaeoacremonium</taxon>
    </lineage>
</organism>
<dbReference type="KEGG" id="tmn:UCRPA7_8114"/>
<keyword evidence="5 7" id="KW-1133">Transmembrane helix</keyword>
<evidence type="ECO:0000256" key="1">
    <source>
        <dbReference type="ARBA" id="ARBA00004141"/>
    </source>
</evidence>
<reference evidence="10" key="1">
    <citation type="journal article" date="2013" name="Genome Announc.">
        <title>Draft genome sequence of the ascomycete Phaeoacremonium aleophilum strain UCR-PA7, a causal agent of the esca disease complex in grapevines.</title>
        <authorList>
            <person name="Blanco-Ulate B."/>
            <person name="Rolshausen P."/>
            <person name="Cantu D."/>
        </authorList>
    </citation>
    <scope>NUCLEOTIDE SEQUENCE [LARGE SCALE GENOMIC DNA]</scope>
    <source>
        <strain evidence="10">UCR-PA7</strain>
    </source>
</reference>
<feature type="transmembrane region" description="Helical" evidence="7">
    <location>
        <begin position="336"/>
        <end position="359"/>
    </location>
</feature>
<dbReference type="InterPro" id="IPR005828">
    <property type="entry name" value="MFS_sugar_transport-like"/>
</dbReference>
<dbReference type="GO" id="GO:0016020">
    <property type="term" value="C:membrane"/>
    <property type="evidence" value="ECO:0007669"/>
    <property type="project" value="UniProtKB-SubCell"/>
</dbReference>
<comment type="subcellular location">
    <subcellularLocation>
        <location evidence="1">Membrane</location>
        <topology evidence="1">Multi-pass membrane protein</topology>
    </subcellularLocation>
</comment>
<feature type="domain" description="Major facilitator superfamily (MFS) profile" evidence="8">
    <location>
        <begin position="1"/>
        <end position="363"/>
    </location>
</feature>
<proteinExistence type="inferred from homology"/>
<dbReference type="RefSeq" id="XP_007918824.1">
    <property type="nucleotide sequence ID" value="XM_007920633.1"/>
</dbReference>
<dbReference type="HOGENOM" id="CLU_001265_30_13_1"/>
<dbReference type="OrthoDB" id="6133115at2759"/>
<keyword evidence="10" id="KW-1185">Reference proteome</keyword>
<evidence type="ECO:0000256" key="3">
    <source>
        <dbReference type="ARBA" id="ARBA00022448"/>
    </source>
</evidence>
<evidence type="ECO:0000259" key="8">
    <source>
        <dbReference type="PROSITE" id="PS50850"/>
    </source>
</evidence>
<evidence type="ECO:0000313" key="9">
    <source>
        <dbReference type="EMBL" id="EON96392.1"/>
    </source>
</evidence>
<dbReference type="InterPro" id="IPR050360">
    <property type="entry name" value="MFS_Sugar_Transporters"/>
</dbReference>
<dbReference type="InterPro" id="IPR020846">
    <property type="entry name" value="MFS_dom"/>
</dbReference>
<dbReference type="Pfam" id="PF00083">
    <property type="entry name" value="Sugar_tr"/>
    <property type="match status" value="1"/>
</dbReference>
<dbReference type="InterPro" id="IPR005829">
    <property type="entry name" value="Sugar_transporter_CS"/>
</dbReference>
<evidence type="ECO:0000256" key="7">
    <source>
        <dbReference type="SAM" id="Phobius"/>
    </source>
</evidence>
<evidence type="ECO:0000256" key="4">
    <source>
        <dbReference type="ARBA" id="ARBA00022692"/>
    </source>
</evidence>
<accession>R8BAT1</accession>
<dbReference type="Gene3D" id="1.20.1250.20">
    <property type="entry name" value="MFS general substrate transporter like domains"/>
    <property type="match status" value="1"/>
</dbReference>
<dbReference type="PROSITE" id="PS50850">
    <property type="entry name" value="MFS"/>
    <property type="match status" value="1"/>
</dbReference>
<feature type="transmembrane region" description="Helical" evidence="7">
    <location>
        <begin position="309"/>
        <end position="330"/>
    </location>
</feature>
<keyword evidence="3" id="KW-0813">Transport</keyword>
<name>R8BAT1_PHAM7</name>
<dbReference type="PROSITE" id="PS00216">
    <property type="entry name" value="SUGAR_TRANSPORT_1"/>
    <property type="match status" value="1"/>
</dbReference>
<dbReference type="AlphaFoldDB" id="R8BAT1"/>
<evidence type="ECO:0000256" key="5">
    <source>
        <dbReference type="ARBA" id="ARBA00022989"/>
    </source>
</evidence>
<keyword evidence="6 7" id="KW-0472">Membrane</keyword>
<dbReference type="PANTHER" id="PTHR48022:SF66">
    <property type="entry name" value="MFS HEXOSE TRANSPORTER"/>
    <property type="match status" value="1"/>
</dbReference>
<dbReference type="EMBL" id="KB933348">
    <property type="protein sequence ID" value="EON96392.1"/>
    <property type="molecule type" value="Genomic_DNA"/>
</dbReference>
<protein>
    <submittedName>
        <fullName evidence="9">Putative mfs hexose protein</fullName>
    </submittedName>
</protein>
<sequence length="402" mass="45302">MVVGGFLTAFSNSYGMYCGGRFVLGFGNSLAQMASPMLLTEICHPQHRGPVTAVYNCLWNLGNLVCTFIGWGTVHVAGNWSWRSITLIQIVPSVIQLTFIWWIPESPRWLIAKDRNDEALNILAKYHGNGNRENVTVQFEYREIRETLKMEAETRNVSYLDFFKTKGNRWRLAIIISIGVISQYSGNAVISNYMNAVYEGAGITDQNQKLALSSGKTVLDLSCAVAAAFTIDRFGRRPLFLVAITGMTLSFTLWTVMAAMYDQKGTMAFGITQIVFVWIFGIFYDIGFSGLLIAYTLEVLPYHLRAKGMTIMNLTVQAILALGNQTNLLAWENLPAHWNLCLFYTLWDFIELIFVYFFYVETKGPTLEEIAKIFDGKDAVANINIHQVEKEVALGDHKEHDA</sequence>
<dbReference type="PANTHER" id="PTHR48022">
    <property type="entry name" value="PLASTIDIC GLUCOSE TRANSPORTER 4"/>
    <property type="match status" value="1"/>
</dbReference>
<gene>
    <name evidence="9" type="ORF">UCRPA7_8114</name>
</gene>
<dbReference type="FunFam" id="1.20.1250.20:FF:000134">
    <property type="entry name" value="MFS sugar transporter protein"/>
    <property type="match status" value="1"/>
</dbReference>
<evidence type="ECO:0000313" key="10">
    <source>
        <dbReference type="Proteomes" id="UP000014074"/>
    </source>
</evidence>
<evidence type="ECO:0000256" key="2">
    <source>
        <dbReference type="ARBA" id="ARBA00010992"/>
    </source>
</evidence>
<dbReference type="Proteomes" id="UP000014074">
    <property type="component" value="Unassembled WGS sequence"/>
</dbReference>
<comment type="similarity">
    <text evidence="2">Belongs to the major facilitator superfamily. Sugar transporter (TC 2.A.1.1) family.</text>
</comment>